<organism evidence="2 3">
    <name type="scientific">Ditylenchus dipsaci</name>
    <dbReference type="NCBI Taxonomy" id="166011"/>
    <lineage>
        <taxon>Eukaryota</taxon>
        <taxon>Metazoa</taxon>
        <taxon>Ecdysozoa</taxon>
        <taxon>Nematoda</taxon>
        <taxon>Chromadorea</taxon>
        <taxon>Rhabditida</taxon>
        <taxon>Tylenchina</taxon>
        <taxon>Tylenchomorpha</taxon>
        <taxon>Sphaerularioidea</taxon>
        <taxon>Anguinidae</taxon>
        <taxon>Anguininae</taxon>
        <taxon>Ditylenchus</taxon>
    </lineage>
</organism>
<proteinExistence type="predicted"/>
<dbReference type="AlphaFoldDB" id="A0A915DBR4"/>
<name>A0A915DBR4_9BILA</name>
<keyword evidence="1" id="KW-0732">Signal</keyword>
<sequence length="85" mass="9496">MKRNFQEIFGSNMLLWLIPVFTSAGDGVEYPQRFLPQASAASTMDSENSRYSHLEHQTIHDKHYHAAPSEHATFSTVNGGAVEMA</sequence>
<dbReference type="WBParaSite" id="jg182.2">
    <property type="protein sequence ID" value="jg182.2"/>
    <property type="gene ID" value="jg182"/>
</dbReference>
<accession>A0A915DBR4</accession>
<dbReference type="Proteomes" id="UP000887574">
    <property type="component" value="Unplaced"/>
</dbReference>
<feature type="chain" id="PRO_5037402301" evidence="1">
    <location>
        <begin position="25"/>
        <end position="85"/>
    </location>
</feature>
<evidence type="ECO:0000313" key="3">
    <source>
        <dbReference type="WBParaSite" id="jg182.2"/>
    </source>
</evidence>
<feature type="signal peptide" evidence="1">
    <location>
        <begin position="1"/>
        <end position="24"/>
    </location>
</feature>
<reference evidence="3" key="1">
    <citation type="submission" date="2022-11" db="UniProtKB">
        <authorList>
            <consortium name="WormBaseParasite"/>
        </authorList>
    </citation>
    <scope>IDENTIFICATION</scope>
</reference>
<evidence type="ECO:0000313" key="2">
    <source>
        <dbReference type="Proteomes" id="UP000887574"/>
    </source>
</evidence>
<keyword evidence="2" id="KW-1185">Reference proteome</keyword>
<evidence type="ECO:0000256" key="1">
    <source>
        <dbReference type="SAM" id="SignalP"/>
    </source>
</evidence>
<protein>
    <submittedName>
        <fullName evidence="3">Uncharacterized protein</fullName>
    </submittedName>
</protein>